<reference evidence="1" key="1">
    <citation type="journal article" date="2013" name="Nature">
        <title>The genomes of four tapeworm species reveal adaptations to parasitism.</title>
        <authorList>
            <person name="Tsai I.J."/>
            <person name="Zarowiecki M."/>
            <person name="Holroyd N."/>
            <person name="Garciarrubio A."/>
            <person name="Sanchez-Flores A."/>
            <person name="Brooks K.L."/>
            <person name="Tracey A."/>
            <person name="Bobes R.J."/>
            <person name="Fragoso G."/>
            <person name="Sciutto E."/>
            <person name="Aslett M."/>
            <person name="Beasley H."/>
            <person name="Bennett H.M."/>
            <person name="Cai J."/>
            <person name="Camicia F."/>
            <person name="Clark R."/>
            <person name="Cucher M."/>
            <person name="De Silva N."/>
            <person name="Day T.A."/>
            <person name="Deplazes P."/>
            <person name="Estrada K."/>
            <person name="Fernandez C."/>
            <person name="Holland P.W."/>
            <person name="Hou J."/>
            <person name="Hu S."/>
            <person name="Huckvale T."/>
            <person name="Hung S.S."/>
            <person name="Kamenetzky L."/>
            <person name="Keane J.A."/>
            <person name="Kiss F."/>
            <person name="Koziol U."/>
            <person name="Lambert O."/>
            <person name="Liu K."/>
            <person name="Luo X."/>
            <person name="Luo Y."/>
            <person name="Macchiaroli N."/>
            <person name="Nichol S."/>
            <person name="Paps J."/>
            <person name="Parkinson J."/>
            <person name="Pouchkina-Stantcheva N."/>
            <person name="Riddiford N."/>
            <person name="Rosenzvit M."/>
            <person name="Salinas G."/>
            <person name="Wasmuth J.D."/>
            <person name="Zamanian M."/>
            <person name="Zheng Y."/>
            <person name="Cai X."/>
            <person name="Soberon X."/>
            <person name="Olson P.D."/>
            <person name="Laclette J.P."/>
            <person name="Brehm K."/>
            <person name="Berriman M."/>
            <person name="Garciarrubio A."/>
            <person name="Bobes R.J."/>
            <person name="Fragoso G."/>
            <person name="Sanchez-Flores A."/>
            <person name="Estrada K."/>
            <person name="Cevallos M.A."/>
            <person name="Morett E."/>
            <person name="Gonzalez V."/>
            <person name="Portillo T."/>
            <person name="Ochoa-Leyva A."/>
            <person name="Jose M.V."/>
            <person name="Sciutto E."/>
            <person name="Landa A."/>
            <person name="Jimenez L."/>
            <person name="Valdes V."/>
            <person name="Carrero J.C."/>
            <person name="Larralde C."/>
            <person name="Morales-Montor J."/>
            <person name="Limon-Lason J."/>
            <person name="Soberon X."/>
            <person name="Laclette J.P."/>
        </authorList>
    </citation>
    <scope>NUCLEOTIDE SEQUENCE [LARGE SCALE GENOMIC DNA]</scope>
</reference>
<organism evidence="1 2">
    <name type="scientific">Echinococcus multilocularis</name>
    <name type="common">Fox tapeworm</name>
    <dbReference type="NCBI Taxonomy" id="6211"/>
    <lineage>
        <taxon>Eukaryota</taxon>
        <taxon>Metazoa</taxon>
        <taxon>Spiralia</taxon>
        <taxon>Lophotrochozoa</taxon>
        <taxon>Platyhelminthes</taxon>
        <taxon>Cestoda</taxon>
        <taxon>Eucestoda</taxon>
        <taxon>Cyclophyllidea</taxon>
        <taxon>Taeniidae</taxon>
        <taxon>Echinococcus</taxon>
    </lineage>
</organism>
<protein>
    <submittedName>
        <fullName evidence="1">Uncharacterized protein</fullName>
    </submittedName>
</protein>
<reference evidence="1" key="2">
    <citation type="submission" date="2015-11" db="EMBL/GenBank/DDBJ databases">
        <authorList>
            <person name="Zhang Y."/>
            <person name="Guo Z."/>
        </authorList>
    </citation>
    <scope>NUCLEOTIDE SEQUENCE</scope>
</reference>
<evidence type="ECO:0000313" key="2">
    <source>
        <dbReference type="Proteomes" id="UP000017246"/>
    </source>
</evidence>
<dbReference type="EMBL" id="LN902849">
    <property type="protein sequence ID" value="CDS36472.1"/>
    <property type="molecule type" value="Genomic_DNA"/>
</dbReference>
<accession>A0A068XW73</accession>
<dbReference type="Proteomes" id="UP000017246">
    <property type="component" value="Unassembled WGS sequence"/>
</dbReference>
<dbReference type="AlphaFoldDB" id="A0A068XW73"/>
<evidence type="ECO:0000313" key="1">
    <source>
        <dbReference type="EMBL" id="CDS36472.1"/>
    </source>
</evidence>
<sequence>MIWRVPPSFLSSFHQSTLYICTDNRKHHPATLPNSAKNHQPILIAKIHFSIGTVLEMCSDCAGRERMWVTCYGSCARSSLLPVVGFRVPIQLSSSSANKSQPERHGSTFIGLTLSPTVAQTTRRRLVSSKTSTGSTRVY</sequence>
<gene>
    <name evidence="1" type="ORF">EmuJ_000357000</name>
</gene>
<proteinExistence type="predicted"/>
<name>A0A068XW73_ECHMU</name>
<keyword evidence="2" id="KW-1185">Reference proteome</keyword>